<keyword evidence="3" id="KW-1185">Reference proteome</keyword>
<feature type="region of interest" description="Disordered" evidence="1">
    <location>
        <begin position="129"/>
        <end position="162"/>
    </location>
</feature>
<reference evidence="2 3" key="1">
    <citation type="journal article" date="2013" name="Genome Announc.">
        <title>Genome Sequence of Rhizobium lupini HPC(L) Isolated from Saline Desert Soil, Kutch (Gujarat).</title>
        <authorList>
            <person name="Agarwal L."/>
            <person name="Purohit H.J."/>
        </authorList>
    </citation>
    <scope>NUCLEOTIDE SEQUENCE [LARGE SCALE GENOMIC DNA]</scope>
    <source>
        <strain evidence="3">HPC(L)</strain>
    </source>
</reference>
<accession>A0ABP2RUK8</accession>
<comment type="caution">
    <text evidence="2">The sequence shown here is derived from an EMBL/GenBank/DDBJ whole genome shotgun (WGS) entry which is preliminary data.</text>
</comment>
<dbReference type="EMBL" id="AMQQ01000009">
    <property type="protein sequence ID" value="EKJ96711.1"/>
    <property type="molecule type" value="Genomic_DNA"/>
</dbReference>
<gene>
    <name evidence="2" type="ORF">C241_05047</name>
</gene>
<feature type="compositionally biased region" description="Polar residues" evidence="1">
    <location>
        <begin position="130"/>
        <end position="143"/>
    </location>
</feature>
<proteinExistence type="predicted"/>
<evidence type="ECO:0000313" key="3">
    <source>
        <dbReference type="Proteomes" id="UP000017668"/>
    </source>
</evidence>
<evidence type="ECO:0000313" key="2">
    <source>
        <dbReference type="EMBL" id="EKJ96711.1"/>
    </source>
</evidence>
<protein>
    <submittedName>
        <fullName evidence="2">Uncharacterized protein</fullName>
    </submittedName>
</protein>
<name>A0ABP2RUK8_RHILU</name>
<sequence>MPRHDRFEMIFGDMEDFRDTAEEGELTLVDQAIRLGDMKKAVDDAFQHLAIIVTGTAKTGQPLRIGFVTRNVLTCEVIKTGNVFGFFFRKIENLPEGPHLASLTMPSAFAILAESAMMATEKETLRRVSGSPSNRVRMASTTRPSALPAASPIAPSSRSHRDEICKQAKSNIMTASMTGYCRECNIHSG</sequence>
<evidence type="ECO:0000256" key="1">
    <source>
        <dbReference type="SAM" id="MobiDB-lite"/>
    </source>
</evidence>
<organism evidence="2 3">
    <name type="scientific">Bradyrhizobium lupini HPC(L)</name>
    <dbReference type="NCBI Taxonomy" id="1229491"/>
    <lineage>
        <taxon>Bacteria</taxon>
        <taxon>Pseudomonadati</taxon>
        <taxon>Pseudomonadota</taxon>
        <taxon>Alphaproteobacteria</taxon>
        <taxon>Hyphomicrobiales</taxon>
        <taxon>Nitrobacteraceae</taxon>
        <taxon>Bradyrhizobium</taxon>
    </lineage>
</organism>
<feature type="compositionally biased region" description="Low complexity" evidence="1">
    <location>
        <begin position="144"/>
        <end position="157"/>
    </location>
</feature>
<dbReference type="Proteomes" id="UP000017668">
    <property type="component" value="Unassembled WGS sequence"/>
</dbReference>